<dbReference type="AlphaFoldDB" id="A0A8R1TWG5"/>
<reference evidence="1" key="2">
    <citation type="submission" date="2022-06" db="UniProtKB">
        <authorList>
            <consortium name="EnsemblMetazoa"/>
        </authorList>
    </citation>
    <scope>IDENTIFICATION</scope>
</reference>
<evidence type="ECO:0000313" key="1">
    <source>
        <dbReference type="EnsemblMetazoa" id="OVOC6811.1"/>
    </source>
</evidence>
<organism evidence="1 2">
    <name type="scientific">Onchocerca volvulus</name>
    <dbReference type="NCBI Taxonomy" id="6282"/>
    <lineage>
        <taxon>Eukaryota</taxon>
        <taxon>Metazoa</taxon>
        <taxon>Ecdysozoa</taxon>
        <taxon>Nematoda</taxon>
        <taxon>Chromadorea</taxon>
        <taxon>Rhabditida</taxon>
        <taxon>Spirurina</taxon>
        <taxon>Spiruromorpha</taxon>
        <taxon>Filarioidea</taxon>
        <taxon>Onchocercidae</taxon>
        <taxon>Onchocerca</taxon>
    </lineage>
</organism>
<name>A0A8R1TWG5_ONCVO</name>
<dbReference type="Proteomes" id="UP000024404">
    <property type="component" value="Unassembled WGS sequence"/>
</dbReference>
<reference evidence="2" key="1">
    <citation type="submission" date="2013-10" db="EMBL/GenBank/DDBJ databases">
        <title>Genome sequencing of Onchocerca volvulus.</title>
        <authorList>
            <person name="Cotton J."/>
            <person name="Tsai J."/>
            <person name="Stanley E."/>
            <person name="Tracey A."/>
            <person name="Holroyd N."/>
            <person name="Lustigman S."/>
            <person name="Berriman M."/>
        </authorList>
    </citation>
    <scope>NUCLEOTIDE SEQUENCE</scope>
</reference>
<proteinExistence type="predicted"/>
<accession>A0A8R1TWG5</accession>
<keyword evidence="2" id="KW-1185">Reference proteome</keyword>
<dbReference type="EnsemblMetazoa" id="OVOC6811.1">
    <property type="protein sequence ID" value="OVOC6811.1"/>
    <property type="gene ID" value="WBGene00243620"/>
</dbReference>
<evidence type="ECO:0000313" key="2">
    <source>
        <dbReference type="Proteomes" id="UP000024404"/>
    </source>
</evidence>
<protein>
    <submittedName>
        <fullName evidence="1">Uncharacterized protein</fullName>
    </submittedName>
</protein>
<sequence>QQTNKQPDTAHYKLLTARKTETFNTNISKKQAWNKKLKITLSSTPEESFLVDVADLVNNPTDGFDESESLPSSRSFTVIKTSIGGSICKNLQDLINMDAFHRLTNTMNS</sequence>
<dbReference type="EMBL" id="CMVM020000181">
    <property type="status" value="NOT_ANNOTATED_CDS"/>
    <property type="molecule type" value="Genomic_DNA"/>
</dbReference>